<dbReference type="EMBL" id="UYJE01005232">
    <property type="protein sequence ID" value="VDI35389.1"/>
    <property type="molecule type" value="Genomic_DNA"/>
</dbReference>
<dbReference type="OrthoDB" id="10375664at2759"/>
<sequence length="141" mass="15875">MPDTNKILIIDTDSLISIRSITTENSYFAVNAFSNIFTVGGHHTLDIIDEDGKVNRTFPIPGEKRSGGIRCIRKRSDDSLLLTNYYDLYCIRLIDGTNVFKYTSNTDARGIAEDKYGCIYIADKVQKNIYIGSPLMDHSLI</sequence>
<gene>
    <name evidence="1" type="ORF">MGAL_10B033713</name>
</gene>
<evidence type="ECO:0000313" key="2">
    <source>
        <dbReference type="Proteomes" id="UP000596742"/>
    </source>
</evidence>
<name>A0A8B6EKA8_MYTGA</name>
<dbReference type="AlphaFoldDB" id="A0A8B6EKA8"/>
<comment type="caution">
    <text evidence="1">The sequence shown here is derived from an EMBL/GenBank/DDBJ whole genome shotgun (WGS) entry which is preliminary data.</text>
</comment>
<evidence type="ECO:0000313" key="1">
    <source>
        <dbReference type="EMBL" id="VDI35389.1"/>
    </source>
</evidence>
<keyword evidence="2" id="KW-1185">Reference proteome</keyword>
<reference evidence="1" key="1">
    <citation type="submission" date="2018-11" db="EMBL/GenBank/DDBJ databases">
        <authorList>
            <person name="Alioto T."/>
            <person name="Alioto T."/>
        </authorList>
    </citation>
    <scope>NUCLEOTIDE SEQUENCE</scope>
</reference>
<organism evidence="1 2">
    <name type="scientific">Mytilus galloprovincialis</name>
    <name type="common">Mediterranean mussel</name>
    <dbReference type="NCBI Taxonomy" id="29158"/>
    <lineage>
        <taxon>Eukaryota</taxon>
        <taxon>Metazoa</taxon>
        <taxon>Spiralia</taxon>
        <taxon>Lophotrochozoa</taxon>
        <taxon>Mollusca</taxon>
        <taxon>Bivalvia</taxon>
        <taxon>Autobranchia</taxon>
        <taxon>Pteriomorphia</taxon>
        <taxon>Mytilida</taxon>
        <taxon>Mytiloidea</taxon>
        <taxon>Mytilidae</taxon>
        <taxon>Mytilinae</taxon>
        <taxon>Mytilus</taxon>
    </lineage>
</organism>
<proteinExistence type="predicted"/>
<protein>
    <submittedName>
        <fullName evidence="1">Uncharacterized protein</fullName>
    </submittedName>
</protein>
<dbReference type="Proteomes" id="UP000596742">
    <property type="component" value="Unassembled WGS sequence"/>
</dbReference>
<dbReference type="SUPFAM" id="SSF63829">
    <property type="entry name" value="Calcium-dependent phosphotriesterase"/>
    <property type="match status" value="1"/>
</dbReference>
<accession>A0A8B6EKA8</accession>